<evidence type="ECO:0000313" key="2">
    <source>
        <dbReference type="EMBL" id="OJJ40208.1"/>
    </source>
</evidence>
<keyword evidence="3" id="KW-1185">Reference proteome</keyword>
<dbReference type="GeneID" id="63749657"/>
<organism evidence="2 3">
    <name type="scientific">Aspergillus wentii DTO 134E9</name>
    <dbReference type="NCBI Taxonomy" id="1073089"/>
    <lineage>
        <taxon>Eukaryota</taxon>
        <taxon>Fungi</taxon>
        <taxon>Dikarya</taxon>
        <taxon>Ascomycota</taxon>
        <taxon>Pezizomycotina</taxon>
        <taxon>Eurotiomycetes</taxon>
        <taxon>Eurotiomycetidae</taxon>
        <taxon>Eurotiales</taxon>
        <taxon>Aspergillaceae</taxon>
        <taxon>Aspergillus</taxon>
        <taxon>Aspergillus subgen. Cremei</taxon>
    </lineage>
</organism>
<dbReference type="VEuPathDB" id="FungiDB:ASPWEDRAFT_33539"/>
<accession>A0A1L9RZH0</accession>
<dbReference type="OrthoDB" id="4369471at2759"/>
<feature type="region of interest" description="Disordered" evidence="1">
    <location>
        <begin position="153"/>
        <end position="182"/>
    </location>
</feature>
<dbReference type="EMBL" id="KV878209">
    <property type="protein sequence ID" value="OJJ40208.1"/>
    <property type="molecule type" value="Genomic_DNA"/>
</dbReference>
<proteinExistence type="predicted"/>
<evidence type="ECO:0000313" key="3">
    <source>
        <dbReference type="Proteomes" id="UP000184383"/>
    </source>
</evidence>
<evidence type="ECO:0000256" key="1">
    <source>
        <dbReference type="SAM" id="MobiDB-lite"/>
    </source>
</evidence>
<dbReference type="RefSeq" id="XP_040693884.1">
    <property type="nucleotide sequence ID" value="XM_040833809.1"/>
</dbReference>
<reference evidence="3" key="1">
    <citation type="journal article" date="2017" name="Genome Biol.">
        <title>Comparative genomics reveals high biological diversity and specific adaptations in the industrially and medically important fungal genus Aspergillus.</title>
        <authorList>
            <person name="de Vries R.P."/>
            <person name="Riley R."/>
            <person name="Wiebenga A."/>
            <person name="Aguilar-Osorio G."/>
            <person name="Amillis S."/>
            <person name="Uchima C.A."/>
            <person name="Anderluh G."/>
            <person name="Asadollahi M."/>
            <person name="Askin M."/>
            <person name="Barry K."/>
            <person name="Battaglia E."/>
            <person name="Bayram O."/>
            <person name="Benocci T."/>
            <person name="Braus-Stromeyer S.A."/>
            <person name="Caldana C."/>
            <person name="Canovas D."/>
            <person name="Cerqueira G.C."/>
            <person name="Chen F."/>
            <person name="Chen W."/>
            <person name="Choi C."/>
            <person name="Clum A."/>
            <person name="Dos Santos R.A."/>
            <person name="Damasio A.R."/>
            <person name="Diallinas G."/>
            <person name="Emri T."/>
            <person name="Fekete E."/>
            <person name="Flipphi M."/>
            <person name="Freyberg S."/>
            <person name="Gallo A."/>
            <person name="Gournas C."/>
            <person name="Habgood R."/>
            <person name="Hainaut M."/>
            <person name="Harispe M.L."/>
            <person name="Henrissat B."/>
            <person name="Hilden K.S."/>
            <person name="Hope R."/>
            <person name="Hossain A."/>
            <person name="Karabika E."/>
            <person name="Karaffa L."/>
            <person name="Karanyi Z."/>
            <person name="Krasevec N."/>
            <person name="Kuo A."/>
            <person name="Kusch H."/>
            <person name="LaButti K."/>
            <person name="Lagendijk E.L."/>
            <person name="Lapidus A."/>
            <person name="Levasseur A."/>
            <person name="Lindquist E."/>
            <person name="Lipzen A."/>
            <person name="Logrieco A.F."/>
            <person name="MacCabe A."/>
            <person name="Maekelae M.R."/>
            <person name="Malavazi I."/>
            <person name="Melin P."/>
            <person name="Meyer V."/>
            <person name="Mielnichuk N."/>
            <person name="Miskei M."/>
            <person name="Molnar A.P."/>
            <person name="Mule G."/>
            <person name="Ngan C.Y."/>
            <person name="Orejas M."/>
            <person name="Orosz E."/>
            <person name="Ouedraogo J.P."/>
            <person name="Overkamp K.M."/>
            <person name="Park H.-S."/>
            <person name="Perrone G."/>
            <person name="Piumi F."/>
            <person name="Punt P.J."/>
            <person name="Ram A.F."/>
            <person name="Ramon A."/>
            <person name="Rauscher S."/>
            <person name="Record E."/>
            <person name="Riano-Pachon D.M."/>
            <person name="Robert V."/>
            <person name="Roehrig J."/>
            <person name="Ruller R."/>
            <person name="Salamov A."/>
            <person name="Salih N.S."/>
            <person name="Samson R.A."/>
            <person name="Sandor E."/>
            <person name="Sanguinetti M."/>
            <person name="Schuetze T."/>
            <person name="Sepcic K."/>
            <person name="Shelest E."/>
            <person name="Sherlock G."/>
            <person name="Sophianopoulou V."/>
            <person name="Squina F.M."/>
            <person name="Sun H."/>
            <person name="Susca A."/>
            <person name="Todd R.B."/>
            <person name="Tsang A."/>
            <person name="Unkles S.E."/>
            <person name="van de Wiele N."/>
            <person name="van Rossen-Uffink D."/>
            <person name="Oliveira J.V."/>
            <person name="Vesth T.C."/>
            <person name="Visser J."/>
            <person name="Yu J.-H."/>
            <person name="Zhou M."/>
            <person name="Andersen M.R."/>
            <person name="Archer D.B."/>
            <person name="Baker S.E."/>
            <person name="Benoit I."/>
            <person name="Brakhage A.A."/>
            <person name="Braus G.H."/>
            <person name="Fischer R."/>
            <person name="Frisvad J.C."/>
            <person name="Goldman G.H."/>
            <person name="Houbraken J."/>
            <person name="Oakley B."/>
            <person name="Pocsi I."/>
            <person name="Scazzocchio C."/>
            <person name="Seiboth B."/>
            <person name="vanKuyk P.A."/>
            <person name="Wortman J."/>
            <person name="Dyer P.S."/>
            <person name="Grigoriev I.V."/>
        </authorList>
    </citation>
    <scope>NUCLEOTIDE SEQUENCE [LARGE SCALE GENOMIC DNA]</scope>
    <source>
        <strain evidence="3">DTO 134E9</strain>
    </source>
</reference>
<gene>
    <name evidence="2" type="ORF">ASPWEDRAFT_33539</name>
</gene>
<name>A0A1L9RZH0_ASPWE</name>
<dbReference type="STRING" id="1073089.A0A1L9RZH0"/>
<dbReference type="Proteomes" id="UP000184383">
    <property type="component" value="Unassembled WGS sequence"/>
</dbReference>
<feature type="compositionally biased region" description="Basic and acidic residues" evidence="1">
    <location>
        <begin position="153"/>
        <end position="167"/>
    </location>
</feature>
<sequence length="182" mass="20847">MPSLDRYKPGFCTMRLRNIETLSSSSKTALLKSIANDISAVFIYISKQSEAGNLSTKHTAPIDNVIRLIKGTEVSQRRMLERRVLRYERQASRLRAERRWIRGEFMKVVKRAEAVSERWREKVGKLSGDLDGTRRDLSLARREYELLKEKAKAEVEVDRGEGKKNGDEACESQAEVAAEDEE</sequence>
<protein>
    <submittedName>
        <fullName evidence="2">Uncharacterized protein</fullName>
    </submittedName>
</protein>
<dbReference type="AlphaFoldDB" id="A0A1L9RZH0"/>